<gene>
    <name evidence="3" type="ORF">UFOPK2399_01645</name>
</gene>
<dbReference type="InterPro" id="IPR005532">
    <property type="entry name" value="SUMF_dom"/>
</dbReference>
<dbReference type="InterPro" id="IPR042095">
    <property type="entry name" value="SUMF_sf"/>
</dbReference>
<dbReference type="InterPro" id="IPR016187">
    <property type="entry name" value="CTDL_fold"/>
</dbReference>
<dbReference type="EMBL" id="CAEZXP010000006">
    <property type="protein sequence ID" value="CAB4705638.1"/>
    <property type="molecule type" value="Genomic_DNA"/>
</dbReference>
<dbReference type="PANTHER" id="PTHR23150:SF19">
    <property type="entry name" value="FORMYLGLYCINE-GENERATING ENZYME"/>
    <property type="match status" value="1"/>
</dbReference>
<reference evidence="3" key="1">
    <citation type="submission" date="2020-05" db="EMBL/GenBank/DDBJ databases">
        <authorList>
            <person name="Chiriac C."/>
            <person name="Salcher M."/>
            <person name="Ghai R."/>
            <person name="Kavagutti S V."/>
        </authorList>
    </citation>
    <scope>NUCLEOTIDE SEQUENCE</scope>
</reference>
<evidence type="ECO:0000259" key="2">
    <source>
        <dbReference type="Pfam" id="PF03781"/>
    </source>
</evidence>
<dbReference type="Pfam" id="PF03781">
    <property type="entry name" value="FGE-sulfatase"/>
    <property type="match status" value="2"/>
</dbReference>
<dbReference type="SUPFAM" id="SSF56436">
    <property type="entry name" value="C-type lectin-like"/>
    <property type="match status" value="2"/>
</dbReference>
<sequence length="457" mass="48934">MTEIVWRLVPGGPFSMGSDVRAAWPAEPDETPERDLHVAPYRLSRTPVTNAQYLAYVEATGAPAPGCFDGGSIPPGEADVPVTYVTFAEAVAFCAWAGVRLPTEIEWEAAARGGDDRLWPWGDLPPTAAHARFAAGIGRPGPVGRHLAGASVDGVLDLSGNVMEWVAESHAPYDDDTTVRVVRGGAYVDGPNELRTSYRRPQHPGARDHYIGFRVAADATDNPAAGFDWVDLPGGAVRIGRAATTSHGPAAADELPQHAVDVAPFEISETLVTNAQYAVFVEATGTTPPPHWSGQRPPAWLEQHPVTFVDWFDAQAFCTWADGRLPTEAEWEKAARGTDTRRFPWGDAPTTANAHVGLGAKAGTTASVGSHPEGASPYGVSDLAGNVWEWVASAYAPYPYRPDDGREDPTGTPERVLRGGSFASPTLDYARCAMRSRSRPARRQAHIGFRIARGANT</sequence>
<accession>A0A6J6QA33</accession>
<proteinExistence type="predicted"/>
<evidence type="ECO:0000256" key="1">
    <source>
        <dbReference type="SAM" id="MobiDB-lite"/>
    </source>
</evidence>
<dbReference type="PANTHER" id="PTHR23150">
    <property type="entry name" value="SULFATASE MODIFYING FACTOR 1, 2"/>
    <property type="match status" value="1"/>
</dbReference>
<name>A0A6J6QA33_9ZZZZ</name>
<evidence type="ECO:0000313" key="3">
    <source>
        <dbReference type="EMBL" id="CAB4705638.1"/>
    </source>
</evidence>
<dbReference type="InterPro" id="IPR051043">
    <property type="entry name" value="Sulfatase_Mod_Factor_Kinase"/>
</dbReference>
<organism evidence="3">
    <name type="scientific">freshwater metagenome</name>
    <dbReference type="NCBI Taxonomy" id="449393"/>
    <lineage>
        <taxon>unclassified sequences</taxon>
        <taxon>metagenomes</taxon>
        <taxon>ecological metagenomes</taxon>
    </lineage>
</organism>
<protein>
    <submittedName>
        <fullName evidence="3">Unannotated protein</fullName>
    </submittedName>
</protein>
<feature type="domain" description="Sulfatase-modifying factor enzyme-like" evidence="2">
    <location>
        <begin position="228"/>
        <end position="453"/>
    </location>
</feature>
<dbReference type="GO" id="GO:0120147">
    <property type="term" value="F:formylglycine-generating oxidase activity"/>
    <property type="evidence" value="ECO:0007669"/>
    <property type="project" value="TreeGrafter"/>
</dbReference>
<dbReference type="AlphaFoldDB" id="A0A6J6QA33"/>
<feature type="domain" description="Sulfatase-modifying factor enzyme-like" evidence="2">
    <location>
        <begin position="8"/>
        <end position="216"/>
    </location>
</feature>
<feature type="region of interest" description="Disordered" evidence="1">
    <location>
        <begin position="400"/>
        <end position="420"/>
    </location>
</feature>
<dbReference type="Gene3D" id="3.90.1580.10">
    <property type="entry name" value="paralog of FGE (formylglycine-generating enzyme)"/>
    <property type="match status" value="2"/>
</dbReference>